<accession>A0ABQ3M2X0</accession>
<dbReference type="Proteomes" id="UP000605568">
    <property type="component" value="Unassembled WGS sequence"/>
</dbReference>
<dbReference type="EMBL" id="BNAR01000001">
    <property type="protein sequence ID" value="GHH30503.1"/>
    <property type="molecule type" value="Genomic_DNA"/>
</dbReference>
<reference evidence="3" key="1">
    <citation type="journal article" date="2019" name="Int. J. Syst. Evol. Microbiol.">
        <title>The Global Catalogue of Microorganisms (GCM) 10K type strain sequencing project: providing services to taxonomists for standard genome sequencing and annotation.</title>
        <authorList>
            <consortium name="The Broad Institute Genomics Platform"/>
            <consortium name="The Broad Institute Genome Sequencing Center for Infectious Disease"/>
            <person name="Wu L."/>
            <person name="Ma J."/>
        </authorList>
    </citation>
    <scope>NUCLEOTIDE SEQUENCE [LARGE SCALE GENOMIC DNA]</scope>
    <source>
        <strain evidence="3">CGMCC 4.7367</strain>
    </source>
</reference>
<protein>
    <recommendedName>
        <fullName evidence="4">Small secreted domain</fullName>
    </recommendedName>
</protein>
<keyword evidence="1" id="KW-0732">Signal</keyword>
<evidence type="ECO:0008006" key="4">
    <source>
        <dbReference type="Google" id="ProtNLM"/>
    </source>
</evidence>
<organism evidence="2 3">
    <name type="scientific">Lentzea cavernae</name>
    <dbReference type="NCBI Taxonomy" id="2020703"/>
    <lineage>
        <taxon>Bacteria</taxon>
        <taxon>Bacillati</taxon>
        <taxon>Actinomycetota</taxon>
        <taxon>Actinomycetes</taxon>
        <taxon>Pseudonocardiales</taxon>
        <taxon>Pseudonocardiaceae</taxon>
        <taxon>Lentzea</taxon>
    </lineage>
</organism>
<evidence type="ECO:0000256" key="1">
    <source>
        <dbReference type="SAM" id="SignalP"/>
    </source>
</evidence>
<proteinExistence type="predicted"/>
<comment type="caution">
    <text evidence="2">The sequence shown here is derived from an EMBL/GenBank/DDBJ whole genome shotgun (WGS) entry which is preliminary data.</text>
</comment>
<evidence type="ECO:0000313" key="3">
    <source>
        <dbReference type="Proteomes" id="UP000605568"/>
    </source>
</evidence>
<sequence>MFKSSRIATTVLAAAGAALAAASPAAADNDSNFGGGVNAANNWAFSAADVCLQEVAVVPVLGDYVSDHVNNCSNGNVIDHSGK</sequence>
<evidence type="ECO:0000313" key="2">
    <source>
        <dbReference type="EMBL" id="GHH30503.1"/>
    </source>
</evidence>
<gene>
    <name evidence="2" type="ORF">GCM10017774_08290</name>
</gene>
<feature type="chain" id="PRO_5046619137" description="Small secreted domain" evidence="1">
    <location>
        <begin position="28"/>
        <end position="83"/>
    </location>
</feature>
<feature type="signal peptide" evidence="1">
    <location>
        <begin position="1"/>
        <end position="27"/>
    </location>
</feature>
<dbReference type="RefSeq" id="WP_229904357.1">
    <property type="nucleotide sequence ID" value="NZ_BNAR01000001.1"/>
</dbReference>
<keyword evidence="3" id="KW-1185">Reference proteome</keyword>
<name>A0ABQ3M2X0_9PSEU</name>